<dbReference type="Gene3D" id="3.40.50.1820">
    <property type="entry name" value="alpha/beta hydrolase"/>
    <property type="match status" value="2"/>
</dbReference>
<feature type="region of interest" description="Disordered" evidence="1">
    <location>
        <begin position="145"/>
        <end position="171"/>
    </location>
</feature>
<feature type="compositionally biased region" description="Polar residues" evidence="1">
    <location>
        <begin position="158"/>
        <end position="171"/>
    </location>
</feature>
<evidence type="ECO:0000313" key="2">
    <source>
        <dbReference type="EMBL" id="TVY33689.1"/>
    </source>
</evidence>
<proteinExistence type="predicted"/>
<sequence length="480" mass="52883">AASSLPAMLPPPTLSFTIPSVHDDTLLQCRVYHPSCLAPASVSQITDWKKKAAIVAHPYAPLGGCFDDPVVDAIAATILKQGWVVATFNFRGAGSSQGRTSWQSKPEQNDYISVLGFIVYYLHLLSPPESPLEFTLSDPGRLDLTPVPSQALPPPHTKQLSPKTSHPSTTLQLELDNEQDTRPRLLLAGYSYGALITCSLPAILSSIIAPFQNPPARSAHAEIRLRAERLAGQQNETMRQNLASLFQFHEHRRGRSSQANDVIHSPKVRGGVRMGGDEDPRRASHESFRPRSSFAIETPELVKKSVDRVRSITRHKKFSPRRQDSQGSIASSYKSKKGESSSTIDKKTSNEDEAATKKNLIRPIPGIADSLKTGYLLVSPLQGWVNTLATMWSAKSAARDTISENEMKLTIDPTLALFGDADVFVSIKRLRAWAEKLASAGKGGRSQFRYREVANAGHFWHDEEAVKVLQYEIRSFVSTL</sequence>
<gene>
    <name evidence="2" type="ORF">LOCC1_G008655</name>
</gene>
<organism evidence="2 3">
    <name type="scientific">Lachnellula occidentalis</name>
    <dbReference type="NCBI Taxonomy" id="215460"/>
    <lineage>
        <taxon>Eukaryota</taxon>
        <taxon>Fungi</taxon>
        <taxon>Dikarya</taxon>
        <taxon>Ascomycota</taxon>
        <taxon>Pezizomycotina</taxon>
        <taxon>Leotiomycetes</taxon>
        <taxon>Helotiales</taxon>
        <taxon>Lachnaceae</taxon>
        <taxon>Lachnellula</taxon>
    </lineage>
</organism>
<feature type="compositionally biased region" description="Basic and acidic residues" evidence="1">
    <location>
        <begin position="336"/>
        <end position="353"/>
    </location>
</feature>
<keyword evidence="3" id="KW-1185">Reference proteome</keyword>
<dbReference type="OrthoDB" id="10260961at2759"/>
<dbReference type="AlphaFoldDB" id="A0A8H8U6U8"/>
<name>A0A8H8U6U8_9HELO</name>
<dbReference type="Proteomes" id="UP000443090">
    <property type="component" value="Unassembled WGS sequence"/>
</dbReference>
<dbReference type="SUPFAM" id="SSF53474">
    <property type="entry name" value="alpha/beta-Hydrolases"/>
    <property type="match status" value="1"/>
</dbReference>
<comment type="caution">
    <text evidence="2">The sequence shown here is derived from an EMBL/GenBank/DDBJ whole genome shotgun (WGS) entry which is preliminary data.</text>
</comment>
<feature type="region of interest" description="Disordered" evidence="1">
    <location>
        <begin position="267"/>
        <end position="292"/>
    </location>
</feature>
<feature type="compositionally biased region" description="Basic and acidic residues" evidence="1">
    <location>
        <begin position="275"/>
        <end position="289"/>
    </location>
</feature>
<reference evidence="2 3" key="1">
    <citation type="submission" date="2018-05" db="EMBL/GenBank/DDBJ databases">
        <title>Genome sequencing and assembly of the regulated plant pathogen Lachnellula willkommii and related sister species for the development of diagnostic species identification markers.</title>
        <authorList>
            <person name="Giroux E."/>
            <person name="Bilodeau G."/>
        </authorList>
    </citation>
    <scope>NUCLEOTIDE SEQUENCE [LARGE SCALE GENOMIC DNA]</scope>
    <source>
        <strain evidence="2 3">CBS 160.35</strain>
    </source>
</reference>
<dbReference type="EMBL" id="QGMI01001326">
    <property type="protein sequence ID" value="TVY33689.1"/>
    <property type="molecule type" value="Genomic_DNA"/>
</dbReference>
<evidence type="ECO:0008006" key="4">
    <source>
        <dbReference type="Google" id="ProtNLM"/>
    </source>
</evidence>
<feature type="non-terminal residue" evidence="2">
    <location>
        <position position="1"/>
    </location>
</feature>
<protein>
    <recommendedName>
        <fullName evidence="4">AB hydrolase-1 domain-containing protein</fullName>
    </recommendedName>
</protein>
<evidence type="ECO:0000313" key="3">
    <source>
        <dbReference type="Proteomes" id="UP000443090"/>
    </source>
</evidence>
<feature type="region of interest" description="Disordered" evidence="1">
    <location>
        <begin position="312"/>
        <end position="353"/>
    </location>
</feature>
<dbReference type="InterPro" id="IPR029058">
    <property type="entry name" value="AB_hydrolase_fold"/>
</dbReference>
<accession>A0A8H8U6U8</accession>
<dbReference type="PANTHER" id="PTHR42103:SF2">
    <property type="entry name" value="AB HYDROLASE-1 DOMAIN-CONTAINING PROTEIN"/>
    <property type="match status" value="1"/>
</dbReference>
<dbReference type="PANTHER" id="PTHR42103">
    <property type="entry name" value="ALPHA/BETA-HYDROLASES SUPERFAMILY PROTEIN"/>
    <property type="match status" value="1"/>
</dbReference>
<evidence type="ECO:0000256" key="1">
    <source>
        <dbReference type="SAM" id="MobiDB-lite"/>
    </source>
</evidence>